<dbReference type="PANTHER" id="PTHR43584">
    <property type="entry name" value="NUCLEOTIDYL TRANSFERASE"/>
    <property type="match status" value="1"/>
</dbReference>
<keyword evidence="1" id="KW-0808">Transferase</keyword>
<dbReference type="KEGG" id="woc:BA177_12640"/>
<dbReference type="Pfam" id="PF12804">
    <property type="entry name" value="NTP_transf_3"/>
    <property type="match status" value="1"/>
</dbReference>
<sequence length="223" mass="23993">MLLAAGRGERLRPLTDTAPKALVEVNGVSLLERHLRQLSAAGIVNVVINTGWLGEKIVERVGSGRQYGLQVVYSPEYAALLETGGGVHRALPLLGTEPFWVVNADIVCDWPFVVPALAEDIDAQLVLVPNPGYRDNGDFSLEAGRVRNGSVRPYTFSGIACYRPRFFAGCTQGRFGLAPMLQQAADEGRLSGEVYDGLWADIGTPERLAALSARLQEVGSDGT</sequence>
<evidence type="ECO:0000313" key="5">
    <source>
        <dbReference type="EMBL" id="ANO51936.1"/>
    </source>
</evidence>
<evidence type="ECO:0000256" key="2">
    <source>
        <dbReference type="ARBA" id="ARBA00022695"/>
    </source>
</evidence>
<proteinExistence type="predicted"/>
<evidence type="ECO:0000313" key="6">
    <source>
        <dbReference type="Proteomes" id="UP000092695"/>
    </source>
</evidence>
<dbReference type="InterPro" id="IPR029044">
    <property type="entry name" value="Nucleotide-diphossugar_trans"/>
</dbReference>
<accession>A0A193LHJ4</accession>
<protein>
    <recommendedName>
        <fullName evidence="4">MobA-like NTP transferase domain-containing protein</fullName>
    </recommendedName>
</protein>
<organism evidence="5 6">
    <name type="scientific">Woeseia oceani</name>
    <dbReference type="NCBI Taxonomy" id="1548547"/>
    <lineage>
        <taxon>Bacteria</taxon>
        <taxon>Pseudomonadati</taxon>
        <taxon>Pseudomonadota</taxon>
        <taxon>Gammaproteobacteria</taxon>
        <taxon>Woeseiales</taxon>
        <taxon>Woeseiaceae</taxon>
        <taxon>Woeseia</taxon>
    </lineage>
</organism>
<dbReference type="PANTHER" id="PTHR43584:SF8">
    <property type="entry name" value="N-ACETYLMURAMATE ALPHA-1-PHOSPHATE URIDYLYLTRANSFERASE"/>
    <property type="match status" value="1"/>
</dbReference>
<dbReference type="InterPro" id="IPR050065">
    <property type="entry name" value="GlmU-like"/>
</dbReference>
<reference evidence="5 6" key="1">
    <citation type="submission" date="2016-06" db="EMBL/GenBank/DDBJ databases">
        <title>Complete genome sequence of a deep-branching marine Gamma Proteobacterium Woeseia oceani type strain XK5.</title>
        <authorList>
            <person name="Mu D."/>
            <person name="Du Z."/>
        </authorList>
    </citation>
    <scope>NUCLEOTIDE SEQUENCE [LARGE SCALE GENOMIC DNA]</scope>
    <source>
        <strain evidence="5 6">XK5</strain>
    </source>
</reference>
<evidence type="ECO:0000256" key="3">
    <source>
        <dbReference type="ARBA" id="ARBA00022842"/>
    </source>
</evidence>
<dbReference type="InterPro" id="IPR025877">
    <property type="entry name" value="MobA-like_NTP_Trfase"/>
</dbReference>
<keyword evidence="2" id="KW-0548">Nucleotidyltransferase</keyword>
<evidence type="ECO:0000256" key="1">
    <source>
        <dbReference type="ARBA" id="ARBA00022679"/>
    </source>
</evidence>
<keyword evidence="6" id="KW-1185">Reference proteome</keyword>
<dbReference type="EMBL" id="CP016268">
    <property type="protein sequence ID" value="ANO51936.1"/>
    <property type="molecule type" value="Genomic_DNA"/>
</dbReference>
<keyword evidence="3" id="KW-0460">Magnesium</keyword>
<dbReference type="AlphaFoldDB" id="A0A193LHJ4"/>
<evidence type="ECO:0000259" key="4">
    <source>
        <dbReference type="Pfam" id="PF12804"/>
    </source>
</evidence>
<gene>
    <name evidence="5" type="ORF">BA177_12640</name>
</gene>
<dbReference type="STRING" id="1548547.BA177_12640"/>
<feature type="domain" description="MobA-like NTP transferase" evidence="4">
    <location>
        <begin position="2"/>
        <end position="121"/>
    </location>
</feature>
<name>A0A193LHJ4_9GAMM</name>
<dbReference type="Gene3D" id="3.90.550.10">
    <property type="entry name" value="Spore Coat Polysaccharide Biosynthesis Protein SpsA, Chain A"/>
    <property type="match status" value="1"/>
</dbReference>
<dbReference type="Proteomes" id="UP000092695">
    <property type="component" value="Chromosome"/>
</dbReference>
<dbReference type="SUPFAM" id="SSF53448">
    <property type="entry name" value="Nucleotide-diphospho-sugar transferases"/>
    <property type="match status" value="1"/>
</dbReference>
<dbReference type="InterPro" id="IPR054790">
    <property type="entry name" value="MurU"/>
</dbReference>
<dbReference type="CDD" id="cd06422">
    <property type="entry name" value="NTP_transferase_like_1"/>
    <property type="match status" value="1"/>
</dbReference>
<dbReference type="NCBIfam" id="NF045761">
    <property type="entry name" value="NAMPUrTaseMurU"/>
    <property type="match status" value="1"/>
</dbReference>
<dbReference type="GO" id="GO:0016779">
    <property type="term" value="F:nucleotidyltransferase activity"/>
    <property type="evidence" value="ECO:0007669"/>
    <property type="project" value="UniProtKB-KW"/>
</dbReference>
<dbReference type="RefSeq" id="WP_068616745.1">
    <property type="nucleotide sequence ID" value="NZ_CP016268.1"/>
</dbReference>